<feature type="domain" description="RCK C-terminal" evidence="4">
    <location>
        <begin position="500"/>
        <end position="582"/>
    </location>
</feature>
<dbReference type="Pfam" id="PF02080">
    <property type="entry name" value="TrkA_C"/>
    <property type="match status" value="1"/>
</dbReference>
<keyword evidence="2" id="KW-1133">Transmembrane helix</keyword>
<comment type="subcellular location">
    <subcellularLocation>
        <location evidence="1">Cell membrane</location>
        <topology evidence="1">Multi-pass membrane protein</topology>
    </subcellularLocation>
</comment>
<dbReference type="Gene3D" id="3.40.50.720">
    <property type="entry name" value="NAD(P)-binding Rossmann-like Domain"/>
    <property type="match status" value="2"/>
</dbReference>
<dbReference type="InterPro" id="IPR036291">
    <property type="entry name" value="NAD(P)-bd_dom_sf"/>
</dbReference>
<organism evidence="5 6">
    <name type="scientific">Williamsia serinedens</name>
    <dbReference type="NCBI Taxonomy" id="391736"/>
    <lineage>
        <taxon>Bacteria</taxon>
        <taxon>Bacillati</taxon>
        <taxon>Actinomycetota</taxon>
        <taxon>Actinomycetes</taxon>
        <taxon>Mycobacteriales</taxon>
        <taxon>Nocardiaceae</taxon>
        <taxon>Williamsia</taxon>
    </lineage>
</organism>
<dbReference type="PANTHER" id="PTHR43833:SF11">
    <property type="entry name" value="VOLTAGE-GATED POTASSIUM CHANNEL KCH"/>
    <property type="match status" value="1"/>
</dbReference>
<dbReference type="PROSITE" id="PS51201">
    <property type="entry name" value="RCK_N"/>
    <property type="match status" value="1"/>
</dbReference>
<dbReference type="Gene3D" id="1.10.287.70">
    <property type="match status" value="1"/>
</dbReference>
<dbReference type="Pfam" id="PF07885">
    <property type="entry name" value="Ion_trans_2"/>
    <property type="match status" value="1"/>
</dbReference>
<evidence type="ECO:0000313" key="5">
    <source>
        <dbReference type="EMBL" id="MCP2160032.1"/>
    </source>
</evidence>
<evidence type="ECO:0000313" key="6">
    <source>
        <dbReference type="Proteomes" id="UP001205740"/>
    </source>
</evidence>
<dbReference type="SUPFAM" id="SSF51735">
    <property type="entry name" value="NAD(P)-binding Rossmann-fold domains"/>
    <property type="match status" value="2"/>
</dbReference>
<accession>A0ABT1GZS8</accession>
<dbReference type="Proteomes" id="UP001205740">
    <property type="component" value="Unassembled WGS sequence"/>
</dbReference>
<feature type="transmembrane region" description="Helical" evidence="2">
    <location>
        <begin position="305"/>
        <end position="329"/>
    </location>
</feature>
<sequence>MVRQPGVIVCGHAGVAVPITDHLLAAGAPVTVVVRTADAAARATRDGVGVVVCAGPLGEALIAAGLETADAVVCVEDGEMANLETALVARRLRPDVRIVTRLANATVGGALAATDDGHHDTVLDVADLAAPSVVEACLGITTHRITAAGIDVVAATVPVGRDGTLREIFGDLAPLAVTAHDGEMVACPGRDHRVAAGDVATMLGTADEFAAHGLTIDEVSEEGARPRPPGMVRRARAAVRSFVRDANPNFFRMLLVLVALLVVSTTVLRLFYRKPGMSVLDAVYFSTETIATVGYGDFTFSDQAVALRIFSIVLMFLGLTTTAMVMAFLAELLISRRIAEAAGRRRARFMTGHVVVIGLGAFGIRVARDIAARGREVVIVERSVDNRFLSAASASSIPVVIGDATLASTLADARVHTAGAVAVLTSDDMVNIETGIAVRGALGDAWATRVDRRGVPVVLRVFDRAMGDAVADRFGFRNVRSTTELAVPWFVGAALGLQVLSTFTVQSMSFVVGRLRVAPDGGLVGVAMQELSAHTRVIAIRRHDSGDLEYPPRRGTSFAAGDEAYVVGPHEELLAVLEHQRVG</sequence>
<name>A0ABT1GZS8_9NOCA</name>
<evidence type="ECO:0000256" key="1">
    <source>
        <dbReference type="ARBA" id="ARBA00004651"/>
    </source>
</evidence>
<dbReference type="SUPFAM" id="SSF116726">
    <property type="entry name" value="TrkA C-terminal domain-like"/>
    <property type="match status" value="1"/>
</dbReference>
<dbReference type="PANTHER" id="PTHR43833">
    <property type="entry name" value="POTASSIUM CHANNEL PROTEIN 2-RELATED-RELATED"/>
    <property type="match status" value="1"/>
</dbReference>
<feature type="transmembrane region" description="Helical" evidence="2">
    <location>
        <begin position="250"/>
        <end position="272"/>
    </location>
</feature>
<dbReference type="InterPro" id="IPR006037">
    <property type="entry name" value="RCK_C"/>
</dbReference>
<dbReference type="InterPro" id="IPR050721">
    <property type="entry name" value="Trk_Ktr_HKT_K-transport"/>
</dbReference>
<evidence type="ECO:0000256" key="2">
    <source>
        <dbReference type="SAM" id="Phobius"/>
    </source>
</evidence>
<dbReference type="Pfam" id="PF02254">
    <property type="entry name" value="TrkA_N"/>
    <property type="match status" value="2"/>
</dbReference>
<dbReference type="PROSITE" id="PS51202">
    <property type="entry name" value="RCK_C"/>
    <property type="match status" value="1"/>
</dbReference>
<feature type="domain" description="RCK N-terminal" evidence="3">
    <location>
        <begin position="351"/>
        <end position="480"/>
    </location>
</feature>
<protein>
    <submittedName>
        <fullName evidence="5">Trk K+ transport system, NAD-binding component</fullName>
    </submittedName>
</protein>
<keyword evidence="6" id="KW-1185">Reference proteome</keyword>
<keyword evidence="2" id="KW-0812">Transmembrane</keyword>
<gene>
    <name evidence="5" type="ORF">LX12_001211</name>
</gene>
<feature type="transmembrane region" description="Helical" evidence="2">
    <location>
        <begin position="349"/>
        <end position="367"/>
    </location>
</feature>
<dbReference type="InterPro" id="IPR036721">
    <property type="entry name" value="RCK_C_sf"/>
</dbReference>
<comment type="caution">
    <text evidence="5">The sequence shown here is derived from an EMBL/GenBank/DDBJ whole genome shotgun (WGS) entry which is preliminary data.</text>
</comment>
<keyword evidence="2" id="KW-0472">Membrane</keyword>
<dbReference type="Gene3D" id="3.30.70.1450">
    <property type="entry name" value="Regulator of K+ conductance, C-terminal domain"/>
    <property type="match status" value="1"/>
</dbReference>
<dbReference type="InterPro" id="IPR013099">
    <property type="entry name" value="K_chnl_dom"/>
</dbReference>
<reference evidence="5 6" key="1">
    <citation type="submission" date="2022-06" db="EMBL/GenBank/DDBJ databases">
        <title>Genomic Encyclopedia of Archaeal and Bacterial Type Strains, Phase II (KMG-II): from individual species to whole genera.</title>
        <authorList>
            <person name="Goeker M."/>
        </authorList>
    </citation>
    <scope>NUCLEOTIDE SEQUENCE [LARGE SCALE GENOMIC DNA]</scope>
    <source>
        <strain evidence="5 6">DSM 45037</strain>
    </source>
</reference>
<evidence type="ECO:0000259" key="4">
    <source>
        <dbReference type="PROSITE" id="PS51202"/>
    </source>
</evidence>
<dbReference type="InterPro" id="IPR003148">
    <property type="entry name" value="RCK_N"/>
</dbReference>
<dbReference type="EMBL" id="JAMTCG010000002">
    <property type="protein sequence ID" value="MCP2160032.1"/>
    <property type="molecule type" value="Genomic_DNA"/>
</dbReference>
<proteinExistence type="predicted"/>
<dbReference type="SUPFAM" id="SSF81324">
    <property type="entry name" value="Voltage-gated potassium channels"/>
    <property type="match status" value="1"/>
</dbReference>
<evidence type="ECO:0000259" key="3">
    <source>
        <dbReference type="PROSITE" id="PS51201"/>
    </source>
</evidence>